<feature type="transmembrane region" description="Helical" evidence="8">
    <location>
        <begin position="361"/>
        <end position="384"/>
    </location>
</feature>
<dbReference type="InterPro" id="IPR004841">
    <property type="entry name" value="AA-permease/SLC12A_dom"/>
</dbReference>
<evidence type="ECO:0000256" key="1">
    <source>
        <dbReference type="ARBA" id="ARBA00004141"/>
    </source>
</evidence>
<dbReference type="PANTHER" id="PTHR43341:SF3">
    <property type="entry name" value="AMINO-ACID PERMEASE PB1C11.02-RELATED"/>
    <property type="match status" value="1"/>
</dbReference>
<feature type="transmembrane region" description="Helical" evidence="8">
    <location>
        <begin position="469"/>
        <end position="489"/>
    </location>
</feature>
<feature type="transmembrane region" description="Helical" evidence="8">
    <location>
        <begin position="217"/>
        <end position="240"/>
    </location>
</feature>
<dbReference type="PANTHER" id="PTHR43341">
    <property type="entry name" value="AMINO ACID PERMEASE"/>
    <property type="match status" value="1"/>
</dbReference>
<protein>
    <submittedName>
        <fullName evidence="10">Amino acid permease-domain-containing protein</fullName>
    </submittedName>
</protein>
<dbReference type="InterPro" id="IPR050524">
    <property type="entry name" value="APC_YAT"/>
</dbReference>
<feature type="transmembrane region" description="Helical" evidence="8">
    <location>
        <begin position="144"/>
        <end position="165"/>
    </location>
</feature>
<feature type="transmembrane region" description="Helical" evidence="8">
    <location>
        <begin position="177"/>
        <end position="197"/>
    </location>
</feature>
<proteinExistence type="predicted"/>
<comment type="subcellular location">
    <subcellularLocation>
        <location evidence="1">Membrane</location>
        <topology evidence="1">Multi-pass membrane protein</topology>
    </subcellularLocation>
</comment>
<feature type="transmembrane region" description="Helical" evidence="8">
    <location>
        <begin position="261"/>
        <end position="282"/>
    </location>
</feature>
<dbReference type="AlphaFoldDB" id="A0AAD6TTJ7"/>
<keyword evidence="11" id="KW-1185">Reference proteome</keyword>
<keyword evidence="3 8" id="KW-0812">Transmembrane</keyword>
<evidence type="ECO:0000256" key="2">
    <source>
        <dbReference type="ARBA" id="ARBA00022448"/>
    </source>
</evidence>
<dbReference type="Pfam" id="PF00324">
    <property type="entry name" value="AA_permease"/>
    <property type="match status" value="1"/>
</dbReference>
<dbReference type="EMBL" id="JARJCN010000063">
    <property type="protein sequence ID" value="KAJ7078829.1"/>
    <property type="molecule type" value="Genomic_DNA"/>
</dbReference>
<sequence>MASKLDSEANEHNLDPEKDVPSAETPPSPPTRGLHRGLSARQVQMIAIAGTIGTGLFLGTGKSLSQGGPASMLICYAIVGFIVYVTLLLLGEMATQYPVAGSFNAYCARFFSPSYAFALSWNYWFNDAVSVASDLTAAQLVLQFWTPQYTWVISLVFWVFLVGINATHVKAYGELEYWLAFLKVVTIVIFIFIGILVNAGVNQEHRYIGTSNWRIPGAPFIGGFGGFARVFVTASFAYGGTESLGITAGETKNPSKNMPRVVKFVFWRILLFYILSILFIGLNVPWNYPNLSNRGATTSPFTIIFQEVGSSVAASFMNAVILTSVLSAGNHALFAGTRVLYSLAVAKPAQAPAIFAWTTSYGVPLPALLLTSSISGLCFGSSFIGSGQLWSWLQNIVGVSNQIAWLSIGLASWRFRKAWIYQGRPLTDLKFHTSWTWPYGPPFVIFTVSVLILVQGWSSLSPVFSAVDFVSLYIQIPVMVVMYFAWALVKHFTRQRLASPPVANTVSVDGKWRSIASLRGRWWFMDLVNYQTVDLDSDQYDDVADDGKVEGQEEKRPGIWRRLYRWLL</sequence>
<feature type="transmembrane region" description="Helical" evidence="8">
    <location>
        <begin position="396"/>
        <end position="415"/>
    </location>
</feature>
<dbReference type="Proteomes" id="UP001222325">
    <property type="component" value="Unassembled WGS sequence"/>
</dbReference>
<dbReference type="PIRSF" id="PIRSF006060">
    <property type="entry name" value="AA_transporter"/>
    <property type="match status" value="1"/>
</dbReference>
<feature type="transmembrane region" description="Helical" evidence="8">
    <location>
        <begin position="45"/>
        <end position="64"/>
    </location>
</feature>
<organism evidence="10 11">
    <name type="scientific">Mycena belliarum</name>
    <dbReference type="NCBI Taxonomy" id="1033014"/>
    <lineage>
        <taxon>Eukaryota</taxon>
        <taxon>Fungi</taxon>
        <taxon>Dikarya</taxon>
        <taxon>Basidiomycota</taxon>
        <taxon>Agaricomycotina</taxon>
        <taxon>Agaricomycetes</taxon>
        <taxon>Agaricomycetidae</taxon>
        <taxon>Agaricales</taxon>
        <taxon>Marasmiineae</taxon>
        <taxon>Mycenaceae</taxon>
        <taxon>Mycena</taxon>
    </lineage>
</organism>
<feature type="domain" description="Amino acid permease/ SLC12A" evidence="9">
    <location>
        <begin position="43"/>
        <end position="496"/>
    </location>
</feature>
<gene>
    <name evidence="10" type="ORF">B0H15DRAFT_525068</name>
</gene>
<evidence type="ECO:0000256" key="3">
    <source>
        <dbReference type="ARBA" id="ARBA00022692"/>
    </source>
</evidence>
<dbReference type="PROSITE" id="PS00218">
    <property type="entry name" value="AMINO_ACID_PERMEASE_1"/>
    <property type="match status" value="1"/>
</dbReference>
<feature type="transmembrane region" description="Helical" evidence="8">
    <location>
        <begin position="70"/>
        <end position="91"/>
    </location>
</feature>
<dbReference type="FunFam" id="1.20.1740.10:FF:000001">
    <property type="entry name" value="Amino acid permease"/>
    <property type="match status" value="1"/>
</dbReference>
<feature type="region of interest" description="Disordered" evidence="7">
    <location>
        <begin position="1"/>
        <end position="35"/>
    </location>
</feature>
<evidence type="ECO:0000313" key="11">
    <source>
        <dbReference type="Proteomes" id="UP001222325"/>
    </source>
</evidence>
<dbReference type="GO" id="GO:0015171">
    <property type="term" value="F:amino acid transmembrane transporter activity"/>
    <property type="evidence" value="ECO:0007669"/>
    <property type="project" value="TreeGrafter"/>
</dbReference>
<evidence type="ECO:0000259" key="9">
    <source>
        <dbReference type="Pfam" id="PF00324"/>
    </source>
</evidence>
<evidence type="ECO:0000256" key="7">
    <source>
        <dbReference type="SAM" id="MobiDB-lite"/>
    </source>
</evidence>
<dbReference type="Gene3D" id="1.20.1740.10">
    <property type="entry name" value="Amino acid/polyamine transporter I"/>
    <property type="match status" value="1"/>
</dbReference>
<keyword evidence="6 8" id="KW-0472">Membrane</keyword>
<dbReference type="InterPro" id="IPR004840">
    <property type="entry name" value="Amino_acid_permease_CS"/>
</dbReference>
<feature type="compositionally biased region" description="Basic and acidic residues" evidence="7">
    <location>
        <begin position="1"/>
        <end position="21"/>
    </location>
</feature>
<evidence type="ECO:0000256" key="5">
    <source>
        <dbReference type="ARBA" id="ARBA00022989"/>
    </source>
</evidence>
<accession>A0AAD6TTJ7</accession>
<evidence type="ECO:0000256" key="8">
    <source>
        <dbReference type="SAM" id="Phobius"/>
    </source>
</evidence>
<feature type="transmembrane region" description="Helical" evidence="8">
    <location>
        <begin position="319"/>
        <end position="341"/>
    </location>
</feature>
<feature type="transmembrane region" description="Helical" evidence="8">
    <location>
        <begin position="436"/>
        <end position="457"/>
    </location>
</feature>
<reference evidence="10" key="1">
    <citation type="submission" date="2023-03" db="EMBL/GenBank/DDBJ databases">
        <title>Massive genome expansion in bonnet fungi (Mycena s.s.) driven by repeated elements and novel gene families across ecological guilds.</title>
        <authorList>
            <consortium name="Lawrence Berkeley National Laboratory"/>
            <person name="Harder C.B."/>
            <person name="Miyauchi S."/>
            <person name="Viragh M."/>
            <person name="Kuo A."/>
            <person name="Thoen E."/>
            <person name="Andreopoulos B."/>
            <person name="Lu D."/>
            <person name="Skrede I."/>
            <person name="Drula E."/>
            <person name="Henrissat B."/>
            <person name="Morin E."/>
            <person name="Kohler A."/>
            <person name="Barry K."/>
            <person name="LaButti K."/>
            <person name="Morin E."/>
            <person name="Salamov A."/>
            <person name="Lipzen A."/>
            <person name="Mereny Z."/>
            <person name="Hegedus B."/>
            <person name="Baldrian P."/>
            <person name="Stursova M."/>
            <person name="Weitz H."/>
            <person name="Taylor A."/>
            <person name="Grigoriev I.V."/>
            <person name="Nagy L.G."/>
            <person name="Martin F."/>
            <person name="Kauserud H."/>
        </authorList>
    </citation>
    <scope>NUCLEOTIDE SEQUENCE</scope>
    <source>
        <strain evidence="10">CBHHK173m</strain>
    </source>
</reference>
<feature type="transmembrane region" description="Helical" evidence="8">
    <location>
        <begin position="103"/>
        <end position="124"/>
    </location>
</feature>
<keyword evidence="4" id="KW-0029">Amino-acid transport</keyword>
<keyword evidence="5 8" id="KW-1133">Transmembrane helix</keyword>
<evidence type="ECO:0000313" key="10">
    <source>
        <dbReference type="EMBL" id="KAJ7078829.1"/>
    </source>
</evidence>
<evidence type="ECO:0000256" key="4">
    <source>
        <dbReference type="ARBA" id="ARBA00022970"/>
    </source>
</evidence>
<name>A0AAD6TTJ7_9AGAR</name>
<keyword evidence="2" id="KW-0813">Transport</keyword>
<dbReference type="GO" id="GO:0016020">
    <property type="term" value="C:membrane"/>
    <property type="evidence" value="ECO:0007669"/>
    <property type="project" value="UniProtKB-SubCell"/>
</dbReference>
<comment type="caution">
    <text evidence="10">The sequence shown here is derived from an EMBL/GenBank/DDBJ whole genome shotgun (WGS) entry which is preliminary data.</text>
</comment>
<evidence type="ECO:0000256" key="6">
    <source>
        <dbReference type="ARBA" id="ARBA00023136"/>
    </source>
</evidence>